<evidence type="ECO:0000256" key="9">
    <source>
        <dbReference type="RuleBase" id="RU361162"/>
    </source>
</evidence>
<dbReference type="Gene3D" id="3.30.200.20">
    <property type="entry name" value="Phosphorylase Kinase, domain 1"/>
    <property type="match status" value="1"/>
</dbReference>
<dbReference type="GO" id="GO:0005634">
    <property type="term" value="C:nucleus"/>
    <property type="evidence" value="ECO:0007669"/>
    <property type="project" value="TreeGrafter"/>
</dbReference>
<evidence type="ECO:0000256" key="2">
    <source>
        <dbReference type="ARBA" id="ARBA00022527"/>
    </source>
</evidence>
<keyword evidence="6 9" id="KW-0418">Kinase</keyword>
<dbReference type="PANTHER" id="PTHR24345:SF0">
    <property type="entry name" value="CELL CYCLE SERINE_THREONINE-PROTEIN KINASE CDC5_MSD2"/>
    <property type="match status" value="1"/>
</dbReference>
<dbReference type="Gene3D" id="3.30.1120.30">
    <property type="entry name" value="POLO box domain"/>
    <property type="match status" value="2"/>
</dbReference>
<evidence type="ECO:0000256" key="4">
    <source>
        <dbReference type="ARBA" id="ARBA00022737"/>
    </source>
</evidence>
<gene>
    <name evidence="13" type="ORF">SteCoe_11045</name>
</gene>
<dbReference type="Pfam" id="PF00659">
    <property type="entry name" value="POLO_box"/>
    <property type="match status" value="2"/>
</dbReference>
<feature type="domain" description="Protein kinase" evidence="11">
    <location>
        <begin position="35"/>
        <end position="290"/>
    </location>
</feature>
<feature type="region of interest" description="Disordered" evidence="10">
    <location>
        <begin position="327"/>
        <end position="368"/>
    </location>
</feature>
<evidence type="ECO:0000256" key="10">
    <source>
        <dbReference type="SAM" id="MobiDB-lite"/>
    </source>
</evidence>
<name>A0A1R2CE38_9CILI</name>
<evidence type="ECO:0000259" key="12">
    <source>
        <dbReference type="PROSITE" id="PS50078"/>
    </source>
</evidence>
<dbReference type="SMART" id="SM00220">
    <property type="entry name" value="S_TKc"/>
    <property type="match status" value="1"/>
</dbReference>
<dbReference type="EMBL" id="MPUH01000181">
    <property type="protein sequence ID" value="OMJ87277.1"/>
    <property type="molecule type" value="Genomic_DNA"/>
</dbReference>
<dbReference type="InterPro" id="IPR033695">
    <property type="entry name" value="POLO_box_2"/>
</dbReference>
<dbReference type="PANTHER" id="PTHR24345">
    <property type="entry name" value="SERINE/THREONINE-PROTEIN KINASE PLK"/>
    <property type="match status" value="1"/>
</dbReference>
<dbReference type="PROSITE" id="PS00107">
    <property type="entry name" value="PROTEIN_KINASE_ATP"/>
    <property type="match status" value="1"/>
</dbReference>
<dbReference type="Gene3D" id="1.10.510.10">
    <property type="entry name" value="Transferase(Phosphotransferase) domain 1"/>
    <property type="match status" value="1"/>
</dbReference>
<feature type="domain" description="POLO box" evidence="12">
    <location>
        <begin position="394"/>
        <end position="476"/>
    </location>
</feature>
<feature type="compositionally biased region" description="Basic and acidic residues" evidence="10">
    <location>
        <begin position="340"/>
        <end position="365"/>
    </location>
</feature>
<dbReference type="InterPro" id="IPR033701">
    <property type="entry name" value="POLO_box_1"/>
</dbReference>
<evidence type="ECO:0000256" key="1">
    <source>
        <dbReference type="ARBA" id="ARBA00011245"/>
    </source>
</evidence>
<dbReference type="SUPFAM" id="SSF56112">
    <property type="entry name" value="Protein kinase-like (PK-like)"/>
    <property type="match status" value="1"/>
</dbReference>
<dbReference type="PROSITE" id="PS50011">
    <property type="entry name" value="PROTEIN_KINASE_DOM"/>
    <property type="match status" value="1"/>
</dbReference>
<dbReference type="CDD" id="cd14099">
    <property type="entry name" value="STKc_PLK"/>
    <property type="match status" value="1"/>
</dbReference>
<dbReference type="OrthoDB" id="408964at2759"/>
<comment type="similarity">
    <text evidence="9">Belongs to the protein kinase superfamily. Ser/Thr protein kinase family. CDC5/Polo subfamily.</text>
</comment>
<dbReference type="EC" id="2.7.11.21" evidence="9"/>
<dbReference type="PROSITE" id="PS50078">
    <property type="entry name" value="POLO_BOX"/>
    <property type="match status" value="2"/>
</dbReference>
<comment type="catalytic activity">
    <reaction evidence="9">
        <text>L-threonyl-[protein] + ATP = O-phospho-L-threonyl-[protein] + ADP + H(+)</text>
        <dbReference type="Rhea" id="RHEA:46608"/>
        <dbReference type="Rhea" id="RHEA-COMP:11060"/>
        <dbReference type="Rhea" id="RHEA-COMP:11605"/>
        <dbReference type="ChEBI" id="CHEBI:15378"/>
        <dbReference type="ChEBI" id="CHEBI:30013"/>
        <dbReference type="ChEBI" id="CHEBI:30616"/>
        <dbReference type="ChEBI" id="CHEBI:61977"/>
        <dbReference type="ChEBI" id="CHEBI:456216"/>
        <dbReference type="EC" id="2.7.11.21"/>
    </reaction>
</comment>
<protein>
    <recommendedName>
        <fullName evidence="9">Serine/threonine-protein kinase PLK</fullName>
        <ecNumber evidence="9">2.7.11.21</ecNumber>
    </recommendedName>
    <alternativeName>
        <fullName evidence="9">Polo-like kinase</fullName>
    </alternativeName>
</protein>
<dbReference type="CDD" id="cd13118">
    <property type="entry name" value="POLO_box_1"/>
    <property type="match status" value="1"/>
</dbReference>
<dbReference type="Proteomes" id="UP000187209">
    <property type="component" value="Unassembled WGS sequence"/>
</dbReference>
<evidence type="ECO:0000256" key="5">
    <source>
        <dbReference type="ARBA" id="ARBA00022741"/>
    </source>
</evidence>
<evidence type="ECO:0000313" key="14">
    <source>
        <dbReference type="Proteomes" id="UP000187209"/>
    </source>
</evidence>
<keyword evidence="3 9" id="KW-0808">Transferase</keyword>
<dbReference type="FunFam" id="3.30.200.20:FF:000091">
    <property type="entry name" value="Serine/threonine-protein kinase PLK"/>
    <property type="match status" value="1"/>
</dbReference>
<evidence type="ECO:0000256" key="8">
    <source>
        <dbReference type="PROSITE-ProRule" id="PRU10141"/>
    </source>
</evidence>
<dbReference type="SUPFAM" id="SSF82615">
    <property type="entry name" value="Polo-box domain"/>
    <property type="match status" value="2"/>
</dbReference>
<dbReference type="InterPro" id="IPR008271">
    <property type="entry name" value="Ser/Thr_kinase_AS"/>
</dbReference>
<evidence type="ECO:0000256" key="7">
    <source>
        <dbReference type="ARBA" id="ARBA00022840"/>
    </source>
</evidence>
<dbReference type="FunFam" id="1.10.510.10:FF:000571">
    <property type="entry name" value="Maternal embryonic leucine zipper kinase"/>
    <property type="match status" value="1"/>
</dbReference>
<comment type="caution">
    <text evidence="13">The sequence shown here is derived from an EMBL/GenBank/DDBJ whole genome shotgun (WGS) entry which is preliminary data.</text>
</comment>
<dbReference type="Pfam" id="PF00069">
    <property type="entry name" value="Pkinase"/>
    <property type="match status" value="1"/>
</dbReference>
<accession>A0A1R2CE38</accession>
<dbReference type="PROSITE" id="PS00108">
    <property type="entry name" value="PROTEIN_KINASE_ST"/>
    <property type="match status" value="1"/>
</dbReference>
<evidence type="ECO:0000313" key="13">
    <source>
        <dbReference type="EMBL" id="OMJ87277.1"/>
    </source>
</evidence>
<dbReference type="InterPro" id="IPR017441">
    <property type="entry name" value="Protein_kinase_ATP_BS"/>
</dbReference>
<dbReference type="InterPro" id="IPR036947">
    <property type="entry name" value="POLO_box_dom_sf"/>
</dbReference>
<evidence type="ECO:0000256" key="6">
    <source>
        <dbReference type="ARBA" id="ARBA00022777"/>
    </source>
</evidence>
<comment type="subunit">
    <text evidence="1">Monomer.</text>
</comment>
<keyword evidence="4" id="KW-0677">Repeat</keyword>
<proteinExistence type="inferred from homology"/>
<evidence type="ECO:0000259" key="11">
    <source>
        <dbReference type="PROSITE" id="PS50011"/>
    </source>
</evidence>
<dbReference type="InterPro" id="IPR000719">
    <property type="entry name" value="Prot_kinase_dom"/>
</dbReference>
<feature type="domain" description="POLO box" evidence="12">
    <location>
        <begin position="488"/>
        <end position="568"/>
    </location>
</feature>
<dbReference type="GO" id="GO:0004674">
    <property type="term" value="F:protein serine/threonine kinase activity"/>
    <property type="evidence" value="ECO:0007669"/>
    <property type="project" value="UniProtKB-KW"/>
</dbReference>
<keyword evidence="14" id="KW-1185">Reference proteome</keyword>
<reference evidence="13 14" key="1">
    <citation type="submission" date="2016-11" db="EMBL/GenBank/DDBJ databases">
        <title>The macronuclear genome of Stentor coeruleus: a giant cell with tiny introns.</title>
        <authorList>
            <person name="Slabodnick M."/>
            <person name="Ruby J.G."/>
            <person name="Reiff S.B."/>
            <person name="Swart E.C."/>
            <person name="Gosai S."/>
            <person name="Prabakaran S."/>
            <person name="Witkowska E."/>
            <person name="Larue G.E."/>
            <person name="Fisher S."/>
            <person name="Freeman R.M."/>
            <person name="Gunawardena J."/>
            <person name="Chu W."/>
            <person name="Stover N.A."/>
            <person name="Gregory B.D."/>
            <person name="Nowacki M."/>
            <person name="Derisi J."/>
            <person name="Roy S.W."/>
            <person name="Marshall W.F."/>
            <person name="Sood P."/>
        </authorList>
    </citation>
    <scope>NUCLEOTIDE SEQUENCE [LARGE SCALE GENOMIC DNA]</scope>
    <source>
        <strain evidence="13">WM001</strain>
    </source>
</reference>
<organism evidence="13 14">
    <name type="scientific">Stentor coeruleus</name>
    <dbReference type="NCBI Taxonomy" id="5963"/>
    <lineage>
        <taxon>Eukaryota</taxon>
        <taxon>Sar</taxon>
        <taxon>Alveolata</taxon>
        <taxon>Ciliophora</taxon>
        <taxon>Postciliodesmatophora</taxon>
        <taxon>Heterotrichea</taxon>
        <taxon>Heterotrichida</taxon>
        <taxon>Stentoridae</taxon>
        <taxon>Stentor</taxon>
    </lineage>
</organism>
<sequence length="574" mass="66046">MSIRSKDLELYDKDSHQIIEENITKPNGDIVKKRYIKGRLLGKGGFATVHEFSCIDNKKVSAGKIVSKNYLQKTRARQKLMFEIKIHRSLHHTSIVSFERFFEDNENLYILLEICSNQTMNELMRRRKRLSELEIQCYLAQIISALKYLHSHRIIHRDIKLGNLFLSDKMEIKLGDFGLATKLEFEGERKRTICGTPNYIAPEILDGKHGHSYEVDIWSLGVLLYTLCIGKPPFETLDIKLTYKKIRMTAYAFPEQIKISDELKDLISRLLVSDPLARLTLDEILHHPFMGRNPIPKLIPSSSLAVPLSGSFLKQYQVSLVTDKMRNSNHSQKGSLTARMSDDLRSTASKEEDKSSVDLSKDSTARESSSSLSTTRKIAIMSLYIPIDTGTRIWVKKWVDYSTKYGIGYSLSNGHTGVYFNDSSKIICDDNGMFLYIYRKPDCKDEITEKYSLMSFPVDLKKKITLLEHFRKHLVVDKIMDNGDEAVYLKKWLLTEHAVIFRLSNKVVQIRFADKSELLLSNNTKTVVYINKTGSQEIHPLKMAITSENPELNKRLNYTTEMISRMLSSQSDRK</sequence>
<keyword evidence="5 8" id="KW-0547">Nucleotide-binding</keyword>
<dbReference type="InterPro" id="IPR011009">
    <property type="entry name" value="Kinase-like_dom_sf"/>
</dbReference>
<dbReference type="AlphaFoldDB" id="A0A1R2CE38"/>
<keyword evidence="2 9" id="KW-0723">Serine/threonine-protein kinase</keyword>
<keyword evidence="7 8" id="KW-0067">ATP-binding</keyword>
<evidence type="ECO:0000256" key="3">
    <source>
        <dbReference type="ARBA" id="ARBA00022679"/>
    </source>
</evidence>
<dbReference type="CDD" id="cd13117">
    <property type="entry name" value="POLO_box_2"/>
    <property type="match status" value="1"/>
</dbReference>
<dbReference type="InterPro" id="IPR000959">
    <property type="entry name" value="POLO_box_dom"/>
</dbReference>
<feature type="binding site" evidence="8">
    <location>
        <position position="64"/>
    </location>
    <ligand>
        <name>ATP</name>
        <dbReference type="ChEBI" id="CHEBI:30616"/>
    </ligand>
</feature>
<dbReference type="GO" id="GO:0005524">
    <property type="term" value="F:ATP binding"/>
    <property type="evidence" value="ECO:0007669"/>
    <property type="project" value="UniProtKB-UniRule"/>
</dbReference>